<evidence type="ECO:0000313" key="1">
    <source>
        <dbReference type="EMBL" id="CAH3122779.1"/>
    </source>
</evidence>
<keyword evidence="2" id="KW-1185">Reference proteome</keyword>
<organism evidence="1 2">
    <name type="scientific">Porites lobata</name>
    <dbReference type="NCBI Taxonomy" id="104759"/>
    <lineage>
        <taxon>Eukaryota</taxon>
        <taxon>Metazoa</taxon>
        <taxon>Cnidaria</taxon>
        <taxon>Anthozoa</taxon>
        <taxon>Hexacorallia</taxon>
        <taxon>Scleractinia</taxon>
        <taxon>Fungiina</taxon>
        <taxon>Poritidae</taxon>
        <taxon>Porites</taxon>
    </lineage>
</organism>
<dbReference type="Gene3D" id="3.60.10.10">
    <property type="entry name" value="Endonuclease/exonuclease/phosphatase"/>
    <property type="match status" value="1"/>
</dbReference>
<accession>A0ABN8NUM4</accession>
<dbReference type="Proteomes" id="UP001159405">
    <property type="component" value="Unassembled WGS sequence"/>
</dbReference>
<reference evidence="1 2" key="1">
    <citation type="submission" date="2022-05" db="EMBL/GenBank/DDBJ databases">
        <authorList>
            <consortium name="Genoscope - CEA"/>
            <person name="William W."/>
        </authorList>
    </citation>
    <scope>NUCLEOTIDE SEQUENCE [LARGE SCALE GENOMIC DNA]</scope>
</reference>
<feature type="non-terminal residue" evidence="1">
    <location>
        <position position="120"/>
    </location>
</feature>
<gene>
    <name evidence="1" type="ORF">PLOB_00029539</name>
</gene>
<protein>
    <submittedName>
        <fullName evidence="1">Uncharacterized protein</fullName>
    </submittedName>
</protein>
<comment type="caution">
    <text evidence="1">The sequence shown here is derived from an EMBL/GenBank/DDBJ whole genome shotgun (WGS) entry which is preliminary data.</text>
</comment>
<evidence type="ECO:0000313" key="2">
    <source>
        <dbReference type="Proteomes" id="UP001159405"/>
    </source>
</evidence>
<proteinExistence type="predicted"/>
<dbReference type="EMBL" id="CALNXK010000037">
    <property type="protein sequence ID" value="CAH3122779.1"/>
    <property type="molecule type" value="Genomic_DNA"/>
</dbReference>
<dbReference type="InterPro" id="IPR036691">
    <property type="entry name" value="Endo/exonu/phosph_ase_sf"/>
</dbReference>
<name>A0ABN8NUM4_9CNID</name>
<sequence>MNRLRANCGEGKRLRDLEELNNFHCMINEATRITAHSKSFLDVILTNHPDLFKECGTYEPEISDHRLIHGELKEKVQKHNTETTIFRQTKNTDLEKLNQYMSEALGTVETFSATLTISMI</sequence>